<feature type="compositionally biased region" description="Low complexity" evidence="1">
    <location>
        <begin position="85"/>
        <end position="96"/>
    </location>
</feature>
<comment type="caution">
    <text evidence="3">The sequence shown here is derived from an EMBL/GenBank/DDBJ whole genome shotgun (WGS) entry which is preliminary data.</text>
</comment>
<evidence type="ECO:0000256" key="1">
    <source>
        <dbReference type="SAM" id="MobiDB-lite"/>
    </source>
</evidence>
<feature type="region of interest" description="Disordered" evidence="1">
    <location>
        <begin position="26"/>
        <end position="136"/>
    </location>
</feature>
<dbReference type="PROSITE" id="PS00178">
    <property type="entry name" value="AA_TRNA_LIGASE_I"/>
    <property type="match status" value="1"/>
</dbReference>
<feature type="compositionally biased region" description="Low complexity" evidence="1">
    <location>
        <begin position="127"/>
        <end position="136"/>
    </location>
</feature>
<keyword evidence="2" id="KW-0732">Signal</keyword>
<protein>
    <recommendedName>
        <fullName evidence="5">Lipoprotein</fullName>
    </recommendedName>
</protein>
<accession>A0ABS6SQM8</accession>
<gene>
    <name evidence="3" type="ORF">KCG45_14320</name>
</gene>
<proteinExistence type="predicted"/>
<dbReference type="InterPro" id="IPR001412">
    <property type="entry name" value="aa-tRNA-synth_I_CS"/>
</dbReference>
<sequence length="136" mass="13820">MMRRSNRNAFVAPLAAAALGLGLAACDQTQDTSSEAEALPLYTAPPTESTGAGEGERDNAAFPAGEANTNRSGEAATAGRQPDRPASTPVVASSPAATPPPVNAQPSNTPDPHAGHYMPSMPDHDMPSMSDQAHGS</sequence>
<dbReference type="PROSITE" id="PS51257">
    <property type="entry name" value="PROKAR_LIPOPROTEIN"/>
    <property type="match status" value="1"/>
</dbReference>
<feature type="signal peptide" evidence="2">
    <location>
        <begin position="1"/>
        <end position="24"/>
    </location>
</feature>
<reference evidence="3 4" key="1">
    <citation type="submission" date="2021-04" db="EMBL/GenBank/DDBJ databases">
        <authorList>
            <person name="Pira H."/>
            <person name="Risdian C."/>
            <person name="Wink J."/>
        </authorList>
    </citation>
    <scope>NUCLEOTIDE SEQUENCE [LARGE SCALE GENOMIC DNA]</scope>
    <source>
        <strain evidence="3 4">WH131</strain>
    </source>
</reference>
<evidence type="ECO:0000256" key="2">
    <source>
        <dbReference type="SAM" id="SignalP"/>
    </source>
</evidence>
<keyword evidence="4" id="KW-1185">Reference proteome</keyword>
<feature type="chain" id="PRO_5047448683" description="Lipoprotein" evidence="2">
    <location>
        <begin position="25"/>
        <end position="136"/>
    </location>
</feature>
<evidence type="ECO:0008006" key="5">
    <source>
        <dbReference type="Google" id="ProtNLM"/>
    </source>
</evidence>
<evidence type="ECO:0000313" key="4">
    <source>
        <dbReference type="Proteomes" id="UP000699975"/>
    </source>
</evidence>
<name>A0ABS6SQM8_9SPHN</name>
<evidence type="ECO:0000313" key="3">
    <source>
        <dbReference type="EMBL" id="MBV7267358.1"/>
    </source>
</evidence>
<dbReference type="RefSeq" id="WP_218317975.1">
    <property type="nucleotide sequence ID" value="NZ_JAGSPB010000003.1"/>
</dbReference>
<dbReference type="EMBL" id="JAGSPB010000003">
    <property type="protein sequence ID" value="MBV7267358.1"/>
    <property type="molecule type" value="Genomic_DNA"/>
</dbReference>
<organism evidence="3 4">
    <name type="scientific">Erythrobacter ani</name>
    <dbReference type="NCBI Taxonomy" id="2827235"/>
    <lineage>
        <taxon>Bacteria</taxon>
        <taxon>Pseudomonadati</taxon>
        <taxon>Pseudomonadota</taxon>
        <taxon>Alphaproteobacteria</taxon>
        <taxon>Sphingomonadales</taxon>
        <taxon>Erythrobacteraceae</taxon>
        <taxon>Erythrobacter/Porphyrobacter group</taxon>
        <taxon>Erythrobacter</taxon>
    </lineage>
</organism>
<dbReference type="Proteomes" id="UP000699975">
    <property type="component" value="Unassembled WGS sequence"/>
</dbReference>